<feature type="transmembrane region" description="Helical" evidence="1">
    <location>
        <begin position="277"/>
        <end position="301"/>
    </location>
</feature>
<keyword evidence="1" id="KW-1133">Transmembrane helix</keyword>
<sequence length="577" mass="63701">MLAWSGFVALALLFLLYITPRKGAFFGDEGWYLYSALRALRHGELNLFLPQAPAYLFNTGFMAVLGEGYLPLRWVYTIFSLAAGLAVMAGIDGAKAPNRFIIPLGLSCVLFAGLSSLVNYQNGPSLFLLMGLGLYWLSRKAGSSGVRVTVWLASGFFLACSAMVNLTIAPGLAVLCLWLLYTAWRKRDFRSMLAPLSCGVFLALMLGIYLSKLGLAQMFSVPKGHGFHYERALEILAQGALMPACWGVYWLIGRVLGLWPCVAAGVRKLCGNNPAAFGLFIATLTVAAYLARFLLVMAQILPGFPLSLIPATHPLIIMPQYAYAVLCLAVFYGDWSTKAQRRGALCAVVLIAYWAQQTFYSDIPVNISMVFASGYFMALGLVMLSARMGRAGRIIMSVAAVLFVAGCMVHIYYGGWTTEVRPVGPKVELDNPRFQGILESPERAETFARIKQAYDEFGCANKGLITFRNSSLIYYFLDHKAPPRLSYISQNYGMYYNEIRDILDSGKPWCVFYSENVDLLSNKKQESKVMRLVEEHADKRMDIGHHPPRHLYDDFVVFTGPAETGLQAGAPAGNSTE</sequence>
<dbReference type="EMBL" id="QMIF01000002">
    <property type="protein sequence ID" value="TVM35748.1"/>
    <property type="molecule type" value="Genomic_DNA"/>
</dbReference>
<reference evidence="2 3" key="1">
    <citation type="submission" date="2018-06" db="EMBL/GenBank/DDBJ databases">
        <title>Complete genome of Desulfovibrio marinus P48SEP.</title>
        <authorList>
            <person name="Crispim J.S."/>
            <person name="Vidigal P.M.P."/>
            <person name="Silva L.C.F."/>
            <person name="Araujo L.C."/>
            <person name="Laguardia C.N."/>
            <person name="Dias R.S."/>
            <person name="Sousa M.P."/>
            <person name="Paula S.O."/>
            <person name="Silva C."/>
        </authorList>
    </citation>
    <scope>NUCLEOTIDE SEQUENCE [LARGE SCALE GENOMIC DNA]</scope>
    <source>
        <strain evidence="2 3">P48SEP</strain>
    </source>
</reference>
<feature type="transmembrane region" description="Helical" evidence="1">
    <location>
        <begin position="367"/>
        <end position="386"/>
    </location>
</feature>
<feature type="transmembrane region" description="Helical" evidence="1">
    <location>
        <begin position="148"/>
        <end position="181"/>
    </location>
</feature>
<feature type="transmembrane region" description="Helical" evidence="1">
    <location>
        <begin position="100"/>
        <end position="118"/>
    </location>
</feature>
<comment type="caution">
    <text evidence="2">The sequence shown here is derived from an EMBL/GenBank/DDBJ whole genome shotgun (WGS) entry which is preliminary data.</text>
</comment>
<accession>A0A6P1ZNA7</accession>
<evidence type="ECO:0000313" key="3">
    <source>
        <dbReference type="Proteomes" id="UP000434052"/>
    </source>
</evidence>
<feature type="transmembrane region" description="Helical" evidence="1">
    <location>
        <begin position="193"/>
        <end position="215"/>
    </location>
</feature>
<feature type="transmembrane region" description="Helical" evidence="1">
    <location>
        <begin position="313"/>
        <end position="332"/>
    </location>
</feature>
<feature type="transmembrane region" description="Helical" evidence="1">
    <location>
        <begin position="344"/>
        <end position="361"/>
    </location>
</feature>
<evidence type="ECO:0000313" key="2">
    <source>
        <dbReference type="EMBL" id="TVM35748.1"/>
    </source>
</evidence>
<organism evidence="2 3">
    <name type="scientific">Oceanidesulfovibrio marinus</name>
    <dbReference type="NCBI Taxonomy" id="370038"/>
    <lineage>
        <taxon>Bacteria</taxon>
        <taxon>Pseudomonadati</taxon>
        <taxon>Thermodesulfobacteriota</taxon>
        <taxon>Desulfovibrionia</taxon>
        <taxon>Desulfovibrionales</taxon>
        <taxon>Desulfovibrionaceae</taxon>
        <taxon>Oceanidesulfovibrio</taxon>
    </lineage>
</organism>
<protein>
    <recommendedName>
        <fullName evidence="4">4-amino-4-deoxy-L-arabinose transferase</fullName>
    </recommendedName>
</protein>
<evidence type="ECO:0008006" key="4">
    <source>
        <dbReference type="Google" id="ProtNLM"/>
    </source>
</evidence>
<gene>
    <name evidence="2" type="ORF">DQK91_03545</name>
</gene>
<proteinExistence type="predicted"/>
<dbReference type="Proteomes" id="UP000434052">
    <property type="component" value="Unassembled WGS sequence"/>
</dbReference>
<feature type="transmembrane region" description="Helical" evidence="1">
    <location>
        <begin position="235"/>
        <end position="256"/>
    </location>
</feature>
<name>A0A6P1ZNA7_9BACT</name>
<keyword evidence="1" id="KW-0812">Transmembrane</keyword>
<keyword evidence="1" id="KW-0472">Membrane</keyword>
<evidence type="ECO:0000256" key="1">
    <source>
        <dbReference type="SAM" id="Phobius"/>
    </source>
</evidence>
<feature type="transmembrane region" description="Helical" evidence="1">
    <location>
        <begin position="393"/>
        <end position="413"/>
    </location>
</feature>
<dbReference type="AlphaFoldDB" id="A0A6P1ZNA7"/>
<feature type="transmembrane region" description="Helical" evidence="1">
    <location>
        <begin position="74"/>
        <end position="94"/>
    </location>
</feature>